<sequence>MDSVSSWVSNDATLLDNLELSRIKISWRDDELASGTVETNTDELDFCRCLSDEDEKAYLGGERSNCMGVENKENGPRVDNDLSPMILDYEPRISARGKEESVMEKRSVYAESISTDGGGLVASDDSNWTYCCHESQVK</sequence>
<proteinExistence type="predicted"/>
<dbReference type="AlphaFoldDB" id="A0A022R8P7"/>
<gene>
    <name evidence="1" type="ORF">MIMGU_mgv1a015988mg</name>
</gene>
<dbReference type="PANTHER" id="PTHR36022">
    <property type="entry name" value="GPI-ANCHORED ADHESIN-LIKE PROTEIN"/>
    <property type="match status" value="1"/>
</dbReference>
<keyword evidence="2" id="KW-1185">Reference proteome</keyword>
<name>A0A022R8P7_ERYGU</name>
<evidence type="ECO:0000313" key="2">
    <source>
        <dbReference type="Proteomes" id="UP000030748"/>
    </source>
</evidence>
<dbReference type="eggNOG" id="ENOG502QU2N">
    <property type="taxonomic scope" value="Eukaryota"/>
</dbReference>
<organism evidence="1 2">
    <name type="scientific">Erythranthe guttata</name>
    <name type="common">Yellow monkey flower</name>
    <name type="synonym">Mimulus guttatus</name>
    <dbReference type="NCBI Taxonomy" id="4155"/>
    <lineage>
        <taxon>Eukaryota</taxon>
        <taxon>Viridiplantae</taxon>
        <taxon>Streptophyta</taxon>
        <taxon>Embryophyta</taxon>
        <taxon>Tracheophyta</taxon>
        <taxon>Spermatophyta</taxon>
        <taxon>Magnoliopsida</taxon>
        <taxon>eudicotyledons</taxon>
        <taxon>Gunneridae</taxon>
        <taxon>Pentapetalae</taxon>
        <taxon>asterids</taxon>
        <taxon>lamiids</taxon>
        <taxon>Lamiales</taxon>
        <taxon>Phrymaceae</taxon>
        <taxon>Erythranthe</taxon>
    </lineage>
</organism>
<protein>
    <submittedName>
        <fullName evidence="1">Uncharacterized protein</fullName>
    </submittedName>
</protein>
<dbReference type="STRING" id="4155.A0A022R8P7"/>
<dbReference type="Proteomes" id="UP000030748">
    <property type="component" value="Unassembled WGS sequence"/>
</dbReference>
<dbReference type="PANTHER" id="PTHR36022:SF1">
    <property type="entry name" value="GPI-ANCHORED ADHESIN-LIKE PROTEIN"/>
    <property type="match status" value="1"/>
</dbReference>
<dbReference type="EMBL" id="KI630592">
    <property type="protein sequence ID" value="EYU36641.1"/>
    <property type="molecule type" value="Genomic_DNA"/>
</dbReference>
<evidence type="ECO:0000313" key="1">
    <source>
        <dbReference type="EMBL" id="EYU36641.1"/>
    </source>
</evidence>
<accession>A0A022R8P7</accession>
<reference evidence="1 2" key="1">
    <citation type="journal article" date="2013" name="Proc. Natl. Acad. Sci. U.S.A.">
        <title>Fine-scale variation in meiotic recombination in Mimulus inferred from population shotgun sequencing.</title>
        <authorList>
            <person name="Hellsten U."/>
            <person name="Wright K.M."/>
            <person name="Jenkins J."/>
            <person name="Shu S."/>
            <person name="Yuan Y."/>
            <person name="Wessler S.R."/>
            <person name="Schmutz J."/>
            <person name="Willis J.H."/>
            <person name="Rokhsar D.S."/>
        </authorList>
    </citation>
    <scope>NUCLEOTIDE SEQUENCE [LARGE SCALE GENOMIC DNA]</scope>
    <source>
        <strain evidence="2">cv. DUN x IM62</strain>
    </source>
</reference>